<accession>A0AAN7YYU6</accession>
<protein>
    <submittedName>
        <fullName evidence="1">Uncharacterized protein</fullName>
    </submittedName>
</protein>
<sequence>MSIFKSLISITNNSKSISVSHSVFNGHGSNQSQTSNTVSFDWDPALPGAPIIVDKNGNIVALYKKKF</sequence>
<proteinExistence type="predicted"/>
<dbReference type="AlphaFoldDB" id="A0AAN7YYU6"/>
<reference evidence="1 2" key="1">
    <citation type="submission" date="2023-11" db="EMBL/GenBank/DDBJ databases">
        <title>Dfirmibasis_genome.</title>
        <authorList>
            <person name="Edelbroek B."/>
            <person name="Kjellin J."/>
            <person name="Jerlstrom-Hultqvist J."/>
            <person name="Soderbom F."/>
        </authorList>
    </citation>
    <scope>NUCLEOTIDE SEQUENCE [LARGE SCALE GENOMIC DNA]</scope>
    <source>
        <strain evidence="1 2">TNS-C-14</strain>
    </source>
</reference>
<dbReference type="Proteomes" id="UP001344447">
    <property type="component" value="Unassembled WGS sequence"/>
</dbReference>
<evidence type="ECO:0000313" key="2">
    <source>
        <dbReference type="Proteomes" id="UP001344447"/>
    </source>
</evidence>
<organism evidence="1 2">
    <name type="scientific">Dictyostelium firmibasis</name>
    <dbReference type="NCBI Taxonomy" id="79012"/>
    <lineage>
        <taxon>Eukaryota</taxon>
        <taxon>Amoebozoa</taxon>
        <taxon>Evosea</taxon>
        <taxon>Eumycetozoa</taxon>
        <taxon>Dictyostelia</taxon>
        <taxon>Dictyosteliales</taxon>
        <taxon>Dictyosteliaceae</taxon>
        <taxon>Dictyostelium</taxon>
    </lineage>
</organism>
<keyword evidence="2" id="KW-1185">Reference proteome</keyword>
<dbReference type="EMBL" id="JAVFKY010000001">
    <property type="protein sequence ID" value="KAK5584566.1"/>
    <property type="molecule type" value="Genomic_DNA"/>
</dbReference>
<gene>
    <name evidence="1" type="ORF">RB653_006179</name>
</gene>
<evidence type="ECO:0000313" key="1">
    <source>
        <dbReference type="EMBL" id="KAK5584566.1"/>
    </source>
</evidence>
<comment type="caution">
    <text evidence="1">The sequence shown here is derived from an EMBL/GenBank/DDBJ whole genome shotgun (WGS) entry which is preliminary data.</text>
</comment>
<name>A0AAN7YYU6_9MYCE</name>